<dbReference type="Proteomes" id="UP000176666">
    <property type="component" value="Unassembled WGS sequence"/>
</dbReference>
<protein>
    <submittedName>
        <fullName evidence="1">Uncharacterized protein</fullName>
    </submittedName>
</protein>
<evidence type="ECO:0000313" key="1">
    <source>
        <dbReference type="EMBL" id="OGD95185.1"/>
    </source>
</evidence>
<dbReference type="AlphaFoldDB" id="A0A1F5GTM0"/>
<gene>
    <name evidence="1" type="ORF">A3F02_03330</name>
</gene>
<proteinExistence type="predicted"/>
<accession>A0A1F5GTM0</accession>
<organism evidence="1 2">
    <name type="scientific">Candidatus Curtissbacteria bacterium RIFCSPHIGHO2_12_FULL_38_9b</name>
    <dbReference type="NCBI Taxonomy" id="1797720"/>
    <lineage>
        <taxon>Bacteria</taxon>
        <taxon>Candidatus Curtissiibacteriota</taxon>
    </lineage>
</organism>
<sequence>MSAIKIILIIFGVVVVAVAGAGTAAIYGQAPKCPNQGGAARSEKAIGDILENSGMVTVIDSEATTIARKYIGGKVTDGRVCFTTGLGHASGNIKLGPVNPSFYASAGVDLSGANPETTNLIITVGALPNMPFVSDQVGKIVAGLINDNLAKIGLDKKYLAEFSQGSVTVTTP</sequence>
<name>A0A1F5GTM0_9BACT</name>
<dbReference type="EMBL" id="MFBJ01000061">
    <property type="protein sequence ID" value="OGD95185.1"/>
    <property type="molecule type" value="Genomic_DNA"/>
</dbReference>
<reference evidence="1 2" key="1">
    <citation type="journal article" date="2016" name="Nat. Commun.">
        <title>Thousands of microbial genomes shed light on interconnected biogeochemical processes in an aquifer system.</title>
        <authorList>
            <person name="Anantharaman K."/>
            <person name="Brown C.T."/>
            <person name="Hug L.A."/>
            <person name="Sharon I."/>
            <person name="Castelle C.J."/>
            <person name="Probst A.J."/>
            <person name="Thomas B.C."/>
            <person name="Singh A."/>
            <person name="Wilkins M.J."/>
            <person name="Karaoz U."/>
            <person name="Brodie E.L."/>
            <person name="Williams K.H."/>
            <person name="Hubbard S.S."/>
            <person name="Banfield J.F."/>
        </authorList>
    </citation>
    <scope>NUCLEOTIDE SEQUENCE [LARGE SCALE GENOMIC DNA]</scope>
</reference>
<comment type="caution">
    <text evidence="1">The sequence shown here is derived from an EMBL/GenBank/DDBJ whole genome shotgun (WGS) entry which is preliminary data.</text>
</comment>
<evidence type="ECO:0000313" key="2">
    <source>
        <dbReference type="Proteomes" id="UP000176666"/>
    </source>
</evidence>